<keyword evidence="3" id="KW-0808">Transferase</keyword>
<keyword evidence="12" id="KW-1185">Reference proteome</keyword>
<feature type="domain" description="Ubiquitin-like" evidence="9">
    <location>
        <begin position="28"/>
        <end position="82"/>
    </location>
</feature>
<dbReference type="OMA" id="GTRYEFC"/>
<dbReference type="PROSITE" id="PS00299">
    <property type="entry name" value="UBIQUITIN_1"/>
    <property type="match status" value="1"/>
</dbReference>
<keyword evidence="5" id="KW-0677">Repeat</keyword>
<keyword evidence="8" id="KW-0862">Zinc</keyword>
<keyword evidence="6" id="KW-0863">Zinc-finger</keyword>
<name>A0A813F2F4_POLGL</name>
<dbReference type="SUPFAM" id="SSF54236">
    <property type="entry name" value="Ubiquitin-like"/>
    <property type="match status" value="2"/>
</dbReference>
<dbReference type="Pfam" id="PF00240">
    <property type="entry name" value="ubiquitin"/>
    <property type="match status" value="2"/>
</dbReference>
<dbReference type="GO" id="GO:0016740">
    <property type="term" value="F:transferase activity"/>
    <property type="evidence" value="ECO:0007669"/>
    <property type="project" value="UniProtKB-KW"/>
</dbReference>
<evidence type="ECO:0000256" key="3">
    <source>
        <dbReference type="ARBA" id="ARBA00022679"/>
    </source>
</evidence>
<dbReference type="CDD" id="cd20336">
    <property type="entry name" value="Rcat_RBR"/>
    <property type="match status" value="1"/>
</dbReference>
<evidence type="ECO:0000256" key="1">
    <source>
        <dbReference type="ARBA" id="ARBA00004906"/>
    </source>
</evidence>
<dbReference type="SUPFAM" id="SSF57850">
    <property type="entry name" value="RING/U-box"/>
    <property type="match status" value="2"/>
</dbReference>
<dbReference type="InterPro" id="IPR029071">
    <property type="entry name" value="Ubiquitin-like_domsf"/>
</dbReference>
<dbReference type="InterPro" id="IPR044066">
    <property type="entry name" value="TRIAD_supradom"/>
</dbReference>
<dbReference type="InterPro" id="IPR019954">
    <property type="entry name" value="Ubiquitin_CS"/>
</dbReference>
<dbReference type="PROSITE" id="PS51873">
    <property type="entry name" value="TRIAD"/>
    <property type="match status" value="1"/>
</dbReference>
<keyword evidence="4" id="KW-0479">Metal-binding</keyword>
<dbReference type="Gene3D" id="3.10.20.90">
    <property type="entry name" value="Phosphatidylinositol 3-kinase Catalytic Subunit, Chain A, domain 1"/>
    <property type="match status" value="2"/>
</dbReference>
<dbReference type="InterPro" id="IPR050158">
    <property type="entry name" value="Ubiquitin_ubiquitin-like"/>
</dbReference>
<dbReference type="GO" id="GO:0008270">
    <property type="term" value="F:zinc ion binding"/>
    <property type="evidence" value="ECO:0007669"/>
    <property type="project" value="UniProtKB-KW"/>
</dbReference>
<keyword evidence="7" id="KW-0833">Ubl conjugation pathway</keyword>
<feature type="domain" description="Ubiquitin-like" evidence="9">
    <location>
        <begin position="109"/>
        <end position="165"/>
    </location>
</feature>
<evidence type="ECO:0008006" key="13">
    <source>
        <dbReference type="Google" id="ProtNLM"/>
    </source>
</evidence>
<evidence type="ECO:0000256" key="8">
    <source>
        <dbReference type="ARBA" id="ARBA00022833"/>
    </source>
</evidence>
<keyword evidence="2" id="KW-0597">Phosphoprotein</keyword>
<gene>
    <name evidence="11" type="ORF">PGLA1383_LOCUS25623</name>
</gene>
<comment type="caution">
    <text evidence="11">The sequence shown here is derived from an EMBL/GenBank/DDBJ whole genome shotgun (WGS) entry which is preliminary data.</text>
</comment>
<proteinExistence type="predicted"/>
<evidence type="ECO:0000259" key="9">
    <source>
        <dbReference type="PROSITE" id="PS50053"/>
    </source>
</evidence>
<evidence type="ECO:0000256" key="7">
    <source>
        <dbReference type="ARBA" id="ARBA00022786"/>
    </source>
</evidence>
<accession>A0A813F2F4</accession>
<evidence type="ECO:0000256" key="2">
    <source>
        <dbReference type="ARBA" id="ARBA00022553"/>
    </source>
</evidence>
<dbReference type="Proteomes" id="UP000654075">
    <property type="component" value="Unassembled WGS sequence"/>
</dbReference>
<sequence>MVKNIFVQGLRGKTSTIMIQDQEFVGLTVAAFKQKVQDKEGLPPDMQCLIFGGRQLEDSMLLTDRGLDNNSIVFLVARLKGGGQVALIVQNLVGGATNIIKSASASFSKMTVDQFKVRVQEETGVPVEEQILIVSDKHLQLGRLLTDYNLNNNSKVILVDRRLASSAKQSSKPCVITLDDDAYEMPGCKCALSPVGLVQYIQSLISEGQYRLHCPGIGCSQEWSYLELRQLNMFSESDKAHFETQLSEAYAMQQLGAKQCPKCYTYCMPFKQGQRVMGCICKLKFCFLCAHPWKSTNSTNCCCGLCEGGCSLDKQELRILRASPLISTPMDYCKVRGVPKVRACPCCGTLVEHSGACKHMTCIAPGCKTSYCHICVRTKAEHTADNWNLAYPCEVAPIQTVIKRA</sequence>
<evidence type="ECO:0000256" key="4">
    <source>
        <dbReference type="ARBA" id="ARBA00022723"/>
    </source>
</evidence>
<dbReference type="Gene3D" id="1.20.120.1750">
    <property type="match status" value="1"/>
</dbReference>
<comment type="pathway">
    <text evidence="1">Protein modification; protein ubiquitination.</text>
</comment>
<organism evidence="11 12">
    <name type="scientific">Polarella glacialis</name>
    <name type="common">Dinoflagellate</name>
    <dbReference type="NCBI Taxonomy" id="89957"/>
    <lineage>
        <taxon>Eukaryota</taxon>
        <taxon>Sar</taxon>
        <taxon>Alveolata</taxon>
        <taxon>Dinophyceae</taxon>
        <taxon>Suessiales</taxon>
        <taxon>Suessiaceae</taxon>
        <taxon>Polarella</taxon>
    </lineage>
</organism>
<dbReference type="InterPro" id="IPR000626">
    <property type="entry name" value="Ubiquitin-like_dom"/>
</dbReference>
<evidence type="ECO:0000256" key="6">
    <source>
        <dbReference type="ARBA" id="ARBA00022771"/>
    </source>
</evidence>
<dbReference type="PROSITE" id="PS50053">
    <property type="entry name" value="UBIQUITIN_2"/>
    <property type="match status" value="2"/>
</dbReference>
<evidence type="ECO:0000256" key="5">
    <source>
        <dbReference type="ARBA" id="ARBA00022737"/>
    </source>
</evidence>
<dbReference type="PANTHER" id="PTHR10666">
    <property type="entry name" value="UBIQUITIN"/>
    <property type="match status" value="1"/>
</dbReference>
<dbReference type="OrthoDB" id="419317at2759"/>
<protein>
    <recommendedName>
        <fullName evidence="13">Ubiquitin</fullName>
    </recommendedName>
</protein>
<dbReference type="GO" id="GO:0009893">
    <property type="term" value="P:positive regulation of metabolic process"/>
    <property type="evidence" value="ECO:0007669"/>
    <property type="project" value="UniProtKB-ARBA"/>
</dbReference>
<feature type="domain" description="RING-type" evidence="10">
    <location>
        <begin position="170"/>
        <end position="393"/>
    </location>
</feature>
<dbReference type="SMART" id="SM00213">
    <property type="entry name" value="UBQ"/>
    <property type="match status" value="2"/>
</dbReference>
<evidence type="ECO:0000313" key="11">
    <source>
        <dbReference type="EMBL" id="CAE8607713.1"/>
    </source>
</evidence>
<dbReference type="AlphaFoldDB" id="A0A813F2F4"/>
<dbReference type="InterPro" id="IPR019956">
    <property type="entry name" value="Ubiquitin_dom"/>
</dbReference>
<evidence type="ECO:0000259" key="10">
    <source>
        <dbReference type="PROSITE" id="PS51873"/>
    </source>
</evidence>
<reference evidence="11" key="1">
    <citation type="submission" date="2021-02" db="EMBL/GenBank/DDBJ databases">
        <authorList>
            <person name="Dougan E. K."/>
            <person name="Rhodes N."/>
            <person name="Thang M."/>
            <person name="Chan C."/>
        </authorList>
    </citation>
    <scope>NUCLEOTIDE SEQUENCE</scope>
</reference>
<dbReference type="CDD" id="cd17039">
    <property type="entry name" value="Ubl_ubiquitin_like"/>
    <property type="match status" value="1"/>
</dbReference>
<evidence type="ECO:0000313" key="12">
    <source>
        <dbReference type="Proteomes" id="UP000654075"/>
    </source>
</evidence>
<dbReference type="PRINTS" id="PR00348">
    <property type="entry name" value="UBIQUITIN"/>
</dbReference>
<dbReference type="EMBL" id="CAJNNV010022010">
    <property type="protein sequence ID" value="CAE8607713.1"/>
    <property type="molecule type" value="Genomic_DNA"/>
</dbReference>